<evidence type="ECO:0000313" key="2">
    <source>
        <dbReference type="EMBL" id="VAX24340.1"/>
    </source>
</evidence>
<organism evidence="2">
    <name type="scientific">hydrothermal vent metagenome</name>
    <dbReference type="NCBI Taxonomy" id="652676"/>
    <lineage>
        <taxon>unclassified sequences</taxon>
        <taxon>metagenomes</taxon>
        <taxon>ecological metagenomes</taxon>
    </lineage>
</organism>
<proteinExistence type="predicted"/>
<name>A0A3B1CNT0_9ZZZZ</name>
<reference evidence="2" key="1">
    <citation type="submission" date="2018-06" db="EMBL/GenBank/DDBJ databases">
        <authorList>
            <person name="Zhirakovskaya E."/>
        </authorList>
    </citation>
    <scope>NUCLEOTIDE SEQUENCE</scope>
</reference>
<keyword evidence="1" id="KW-0175">Coiled coil</keyword>
<feature type="coiled-coil region" evidence="1">
    <location>
        <begin position="65"/>
        <end position="96"/>
    </location>
</feature>
<protein>
    <submittedName>
        <fullName evidence="2">Uncharacterized protein</fullName>
    </submittedName>
</protein>
<sequence length="97" mass="11292">MDFTLFDKVQEQFGLVSAYTDKLKGEAFELKDRLESFEIDATKLLETAVEMATLKRKHSLLIEERDQLVMERELMRKKVEQLVQEVDAALAKEANEK</sequence>
<accession>A0A3B1CNT0</accession>
<gene>
    <name evidence="2" type="ORF">MNBD_NITROSPINAE02-131</name>
</gene>
<dbReference type="AlphaFoldDB" id="A0A3B1CNT0"/>
<dbReference type="EMBL" id="UOGE01000093">
    <property type="protein sequence ID" value="VAX24340.1"/>
    <property type="molecule type" value="Genomic_DNA"/>
</dbReference>
<evidence type="ECO:0000256" key="1">
    <source>
        <dbReference type="SAM" id="Coils"/>
    </source>
</evidence>